<dbReference type="PANTHER" id="PTHR37010">
    <property type="entry name" value="SULFURTRANSFERASE TUSE"/>
    <property type="match status" value="1"/>
</dbReference>
<protein>
    <submittedName>
        <fullName evidence="4">Subunit of enzyme for 2-thio modification of mnm5s2U of tRNA anticodon U</fullName>
    </submittedName>
</protein>
<accession>E6QHM1</accession>
<dbReference type="InterPro" id="IPR043163">
    <property type="entry name" value="DsrC-like_N"/>
</dbReference>
<organism evidence="4">
    <name type="scientific">mine drainage metagenome</name>
    <dbReference type="NCBI Taxonomy" id="410659"/>
    <lineage>
        <taxon>unclassified sequences</taxon>
        <taxon>metagenomes</taxon>
        <taxon>ecological metagenomes</taxon>
    </lineage>
</organism>
<proteinExistence type="inferred from homology"/>
<dbReference type="Pfam" id="PF04358">
    <property type="entry name" value="DsrC"/>
    <property type="match status" value="1"/>
</dbReference>
<keyword evidence="3" id="KW-0963">Cytoplasm</keyword>
<dbReference type="NCBIfam" id="TIGR03342">
    <property type="entry name" value="dsrC_tusE_dsvC"/>
    <property type="match status" value="1"/>
</dbReference>
<comment type="caution">
    <text evidence="4">The sequence shown here is derived from an EMBL/GenBank/DDBJ whole genome shotgun (WGS) entry which is preliminary data.</text>
</comment>
<dbReference type="AlphaFoldDB" id="E6QHM1"/>
<comment type="subcellular location">
    <subcellularLocation>
        <location evidence="1">Cytoplasm</location>
    </subcellularLocation>
</comment>
<dbReference type="PIRSF" id="PIRSF006223">
    <property type="entry name" value="DsrC_TusE"/>
    <property type="match status" value="1"/>
</dbReference>
<dbReference type="PANTHER" id="PTHR37010:SF1">
    <property type="entry name" value="SULFURTRANSFERASE TUSE"/>
    <property type="match status" value="1"/>
</dbReference>
<dbReference type="GO" id="GO:0002143">
    <property type="term" value="P:tRNA wobble position uridine thiolation"/>
    <property type="evidence" value="ECO:0007669"/>
    <property type="project" value="TreeGrafter"/>
</dbReference>
<evidence type="ECO:0000313" key="4">
    <source>
        <dbReference type="EMBL" id="CBI06735.1"/>
    </source>
</evidence>
<dbReference type="SUPFAM" id="SSF69721">
    <property type="entry name" value="DsrC, the gamma subunit of dissimilatory sulfite reductase"/>
    <property type="match status" value="1"/>
</dbReference>
<reference evidence="4" key="1">
    <citation type="submission" date="2009-10" db="EMBL/GenBank/DDBJ databases">
        <title>Diversity of trophic interactions inside an arsenic-rich microbial ecosystem.</title>
        <authorList>
            <person name="Bertin P.N."/>
            <person name="Heinrich-Salmeron A."/>
            <person name="Pelletier E."/>
            <person name="Goulhen-Chollet F."/>
            <person name="Arsene-Ploetze F."/>
            <person name="Gallien S."/>
            <person name="Calteau A."/>
            <person name="Vallenet D."/>
            <person name="Casiot C."/>
            <person name="Chane-Woon-Ming B."/>
            <person name="Giloteaux L."/>
            <person name="Barakat M."/>
            <person name="Bonnefoy V."/>
            <person name="Bruneel O."/>
            <person name="Chandler M."/>
            <person name="Cleiss J."/>
            <person name="Duran R."/>
            <person name="Elbaz-Poulichet F."/>
            <person name="Fonknechten N."/>
            <person name="Lauga B."/>
            <person name="Mornico D."/>
            <person name="Ortet P."/>
            <person name="Schaeffer C."/>
            <person name="Siguier P."/>
            <person name="Alexander Thil Smith A."/>
            <person name="Van Dorsselaer A."/>
            <person name="Weissenbach J."/>
            <person name="Medigue C."/>
            <person name="Le Paslier D."/>
        </authorList>
    </citation>
    <scope>NUCLEOTIDE SEQUENCE</scope>
</reference>
<dbReference type="InterPro" id="IPR042072">
    <property type="entry name" value="DsrC-like_C"/>
</dbReference>
<evidence type="ECO:0000256" key="2">
    <source>
        <dbReference type="ARBA" id="ARBA00005718"/>
    </source>
</evidence>
<dbReference type="InterPro" id="IPR025526">
    <property type="entry name" value="DsrC-like_dom_sf"/>
</dbReference>
<dbReference type="GO" id="GO:0005737">
    <property type="term" value="C:cytoplasm"/>
    <property type="evidence" value="ECO:0007669"/>
    <property type="project" value="UniProtKB-SubCell"/>
</dbReference>
<gene>
    <name evidence="4" type="primary">tusE</name>
    <name evidence="4" type="ORF">CARN6_0002</name>
</gene>
<comment type="similarity">
    <text evidence="2">Belongs to the DsrC/TusE family.</text>
</comment>
<evidence type="ECO:0000256" key="3">
    <source>
        <dbReference type="ARBA" id="ARBA00022490"/>
    </source>
</evidence>
<sequence length="105" mass="11414">MGTINILGKELAVDADGNLAKLGDWSEEVARELAIQDGIAVLTPQHWAVINFMRKIFEQDGDAPSIRRLTKESGVDTKTLYQLFPKGPAKRAAKIAGLPKPKGCI</sequence>
<dbReference type="GO" id="GO:0097163">
    <property type="term" value="F:sulfur carrier activity"/>
    <property type="evidence" value="ECO:0007669"/>
    <property type="project" value="TreeGrafter"/>
</dbReference>
<dbReference type="Gene3D" id="1.10.10.370">
    <property type="entry name" value="DsrC-like protein, C-terminal domain"/>
    <property type="match status" value="1"/>
</dbReference>
<dbReference type="EMBL" id="CABQ01000015">
    <property type="protein sequence ID" value="CBI06735.1"/>
    <property type="molecule type" value="Genomic_DNA"/>
</dbReference>
<evidence type="ECO:0000256" key="1">
    <source>
        <dbReference type="ARBA" id="ARBA00004496"/>
    </source>
</evidence>
<name>E6QHM1_9ZZZZ</name>
<dbReference type="InterPro" id="IPR007453">
    <property type="entry name" value="DsrC/TusE"/>
</dbReference>
<dbReference type="Gene3D" id="3.30.1420.10">
    <property type="match status" value="1"/>
</dbReference>